<proteinExistence type="predicted"/>
<organism evidence="2 3">
    <name type="scientific">Symmachiella dynata</name>
    <dbReference type="NCBI Taxonomy" id="2527995"/>
    <lineage>
        <taxon>Bacteria</taxon>
        <taxon>Pseudomonadati</taxon>
        <taxon>Planctomycetota</taxon>
        <taxon>Planctomycetia</taxon>
        <taxon>Planctomycetales</taxon>
        <taxon>Planctomycetaceae</taxon>
        <taxon>Symmachiella</taxon>
    </lineage>
</organism>
<dbReference type="SMART" id="SM00450">
    <property type="entry name" value="RHOD"/>
    <property type="match status" value="1"/>
</dbReference>
<dbReference type="SUPFAM" id="SSF52821">
    <property type="entry name" value="Rhodanese/Cell cycle control phosphatase"/>
    <property type="match status" value="1"/>
</dbReference>
<sequence>MSQPELHPLEISCISVKAKLDGGDEFFFLDCREADEHQLVNITEAALVPMSEIQDRITELQPHQNGEIVIHCHHGGRSLQVATWLHGQGFANVKSMAGGIDQWAMEIDTALTRY</sequence>
<dbReference type="InterPro" id="IPR036873">
    <property type="entry name" value="Rhodanese-like_dom_sf"/>
</dbReference>
<dbReference type="AlphaFoldDB" id="A0A517ZL72"/>
<keyword evidence="2" id="KW-0548">Nucleotidyltransferase</keyword>
<dbReference type="RefSeq" id="WP_197534744.1">
    <property type="nucleotide sequence ID" value="NZ_CP036276.1"/>
</dbReference>
<dbReference type="PROSITE" id="PS50206">
    <property type="entry name" value="RHODANESE_3"/>
    <property type="match status" value="1"/>
</dbReference>
<gene>
    <name evidence="2" type="primary">moeZ_2</name>
    <name evidence="2" type="ORF">Mal52_16780</name>
</gene>
<dbReference type="GO" id="GO:0016779">
    <property type="term" value="F:nucleotidyltransferase activity"/>
    <property type="evidence" value="ECO:0007669"/>
    <property type="project" value="UniProtKB-KW"/>
</dbReference>
<dbReference type="InterPro" id="IPR001763">
    <property type="entry name" value="Rhodanese-like_dom"/>
</dbReference>
<reference evidence="2 3" key="1">
    <citation type="submission" date="2019-02" db="EMBL/GenBank/DDBJ databases">
        <title>Deep-cultivation of Planctomycetes and their phenomic and genomic characterization uncovers novel biology.</title>
        <authorList>
            <person name="Wiegand S."/>
            <person name="Jogler M."/>
            <person name="Boedeker C."/>
            <person name="Pinto D."/>
            <person name="Vollmers J."/>
            <person name="Rivas-Marin E."/>
            <person name="Kohn T."/>
            <person name="Peeters S.H."/>
            <person name="Heuer A."/>
            <person name="Rast P."/>
            <person name="Oberbeckmann S."/>
            <person name="Bunk B."/>
            <person name="Jeske O."/>
            <person name="Meyerdierks A."/>
            <person name="Storesund J.E."/>
            <person name="Kallscheuer N."/>
            <person name="Luecker S."/>
            <person name="Lage O.M."/>
            <person name="Pohl T."/>
            <person name="Merkel B.J."/>
            <person name="Hornburger P."/>
            <person name="Mueller R.-W."/>
            <person name="Bruemmer F."/>
            <person name="Labrenz M."/>
            <person name="Spormann A.M."/>
            <person name="Op den Camp H."/>
            <person name="Overmann J."/>
            <person name="Amann R."/>
            <person name="Jetten M.S.M."/>
            <person name="Mascher T."/>
            <person name="Medema M.H."/>
            <person name="Devos D.P."/>
            <person name="Kaster A.-K."/>
            <person name="Ovreas L."/>
            <person name="Rohde M."/>
            <person name="Galperin M.Y."/>
            <person name="Jogler C."/>
        </authorList>
    </citation>
    <scope>NUCLEOTIDE SEQUENCE [LARGE SCALE GENOMIC DNA]</scope>
    <source>
        <strain evidence="2 3">Mal52</strain>
    </source>
</reference>
<keyword evidence="3" id="KW-1185">Reference proteome</keyword>
<dbReference type="Pfam" id="PF00581">
    <property type="entry name" value="Rhodanese"/>
    <property type="match status" value="1"/>
</dbReference>
<evidence type="ECO:0000259" key="1">
    <source>
        <dbReference type="PROSITE" id="PS50206"/>
    </source>
</evidence>
<dbReference type="Proteomes" id="UP000319383">
    <property type="component" value="Chromosome"/>
</dbReference>
<dbReference type="PANTHER" id="PTHR43031:SF17">
    <property type="entry name" value="SULFURTRANSFERASE YTWF-RELATED"/>
    <property type="match status" value="1"/>
</dbReference>
<accession>A0A517ZL72</accession>
<feature type="domain" description="Rhodanese" evidence="1">
    <location>
        <begin position="22"/>
        <end position="112"/>
    </location>
</feature>
<protein>
    <submittedName>
        <fullName evidence="2">Putative adenylyltransferase/sulfurtransferase MoeZ</fullName>
    </submittedName>
</protein>
<dbReference type="PANTHER" id="PTHR43031">
    <property type="entry name" value="FAD-DEPENDENT OXIDOREDUCTASE"/>
    <property type="match status" value="1"/>
</dbReference>
<dbReference type="Gene3D" id="3.40.250.10">
    <property type="entry name" value="Rhodanese-like domain"/>
    <property type="match status" value="1"/>
</dbReference>
<evidence type="ECO:0000313" key="2">
    <source>
        <dbReference type="EMBL" id="QDU43206.1"/>
    </source>
</evidence>
<evidence type="ECO:0000313" key="3">
    <source>
        <dbReference type="Proteomes" id="UP000319383"/>
    </source>
</evidence>
<dbReference type="EMBL" id="CP036276">
    <property type="protein sequence ID" value="QDU43206.1"/>
    <property type="molecule type" value="Genomic_DNA"/>
</dbReference>
<dbReference type="KEGG" id="sdyn:Mal52_16780"/>
<dbReference type="InterPro" id="IPR050229">
    <property type="entry name" value="GlpE_sulfurtransferase"/>
</dbReference>
<keyword evidence="2" id="KW-0808">Transferase</keyword>
<name>A0A517ZL72_9PLAN</name>